<dbReference type="SUPFAM" id="SSF57667">
    <property type="entry name" value="beta-beta-alpha zinc fingers"/>
    <property type="match status" value="1"/>
</dbReference>
<dbReference type="Gene3D" id="3.30.160.60">
    <property type="entry name" value="Classic Zinc Finger"/>
    <property type="match status" value="2"/>
</dbReference>
<dbReference type="FunFam" id="3.30.160.60:FF:000110">
    <property type="entry name" value="Zinc finger protein-like"/>
    <property type="match status" value="1"/>
</dbReference>
<keyword evidence="6" id="KW-0539">Nucleus</keyword>
<organism evidence="9">
    <name type="scientific">Trichuris suis</name>
    <name type="common">pig whipworm</name>
    <dbReference type="NCBI Taxonomy" id="68888"/>
    <lineage>
        <taxon>Eukaryota</taxon>
        <taxon>Metazoa</taxon>
        <taxon>Ecdysozoa</taxon>
        <taxon>Nematoda</taxon>
        <taxon>Enoplea</taxon>
        <taxon>Dorylaimia</taxon>
        <taxon>Trichinellida</taxon>
        <taxon>Trichuridae</taxon>
        <taxon>Trichuris</taxon>
    </lineage>
</organism>
<feature type="domain" description="C2H2-type" evidence="8">
    <location>
        <begin position="53"/>
        <end position="80"/>
    </location>
</feature>
<dbReference type="Proteomes" id="UP000030758">
    <property type="component" value="Unassembled WGS sequence"/>
</dbReference>
<dbReference type="EMBL" id="KL367481">
    <property type="protein sequence ID" value="KFD71601.1"/>
    <property type="molecule type" value="Genomic_DNA"/>
</dbReference>
<evidence type="ECO:0000256" key="3">
    <source>
        <dbReference type="ARBA" id="ARBA00022737"/>
    </source>
</evidence>
<dbReference type="InterPro" id="IPR013087">
    <property type="entry name" value="Znf_C2H2_type"/>
</dbReference>
<dbReference type="PROSITE" id="PS00028">
    <property type="entry name" value="ZINC_FINGER_C2H2_1"/>
    <property type="match status" value="3"/>
</dbReference>
<comment type="subcellular location">
    <subcellularLocation>
        <location evidence="1">Nucleus</location>
    </subcellularLocation>
</comment>
<accession>A0A085NQ55</accession>
<gene>
    <name evidence="9" type="ORF">M514_16121</name>
</gene>
<evidence type="ECO:0000256" key="7">
    <source>
        <dbReference type="PROSITE-ProRule" id="PRU00042"/>
    </source>
</evidence>
<protein>
    <recommendedName>
        <fullName evidence="8">C2H2-type domain-containing protein</fullName>
    </recommendedName>
</protein>
<dbReference type="PANTHER" id="PTHR16515">
    <property type="entry name" value="PR DOMAIN ZINC FINGER PROTEIN"/>
    <property type="match status" value="1"/>
</dbReference>
<evidence type="ECO:0000259" key="8">
    <source>
        <dbReference type="PROSITE" id="PS50157"/>
    </source>
</evidence>
<reference evidence="9" key="1">
    <citation type="journal article" date="2014" name="Nat. Genet.">
        <title>Genome and transcriptome of the porcine whipworm Trichuris suis.</title>
        <authorList>
            <person name="Jex A.R."/>
            <person name="Nejsum P."/>
            <person name="Schwarz E.M."/>
            <person name="Hu L."/>
            <person name="Young N.D."/>
            <person name="Hall R.S."/>
            <person name="Korhonen P.K."/>
            <person name="Liao S."/>
            <person name="Thamsborg S."/>
            <person name="Xia J."/>
            <person name="Xu P."/>
            <person name="Wang S."/>
            <person name="Scheerlinck J.P."/>
            <person name="Hofmann A."/>
            <person name="Sternberg P.W."/>
            <person name="Wang J."/>
            <person name="Gasser R.B."/>
        </authorList>
    </citation>
    <scope>NUCLEOTIDE SEQUENCE [LARGE SCALE GENOMIC DNA]</scope>
    <source>
        <strain evidence="9">DCEP-RM93F</strain>
    </source>
</reference>
<evidence type="ECO:0000256" key="5">
    <source>
        <dbReference type="ARBA" id="ARBA00022833"/>
    </source>
</evidence>
<dbReference type="GO" id="GO:0005634">
    <property type="term" value="C:nucleus"/>
    <property type="evidence" value="ECO:0007669"/>
    <property type="project" value="UniProtKB-SubCell"/>
</dbReference>
<dbReference type="InterPro" id="IPR036236">
    <property type="entry name" value="Znf_C2H2_sf"/>
</dbReference>
<name>A0A085NQ55_9BILA</name>
<evidence type="ECO:0000256" key="2">
    <source>
        <dbReference type="ARBA" id="ARBA00022723"/>
    </source>
</evidence>
<dbReference type="GO" id="GO:0010468">
    <property type="term" value="P:regulation of gene expression"/>
    <property type="evidence" value="ECO:0007669"/>
    <property type="project" value="TreeGrafter"/>
</dbReference>
<dbReference type="AlphaFoldDB" id="A0A085NQ55"/>
<evidence type="ECO:0000256" key="1">
    <source>
        <dbReference type="ARBA" id="ARBA00004123"/>
    </source>
</evidence>
<dbReference type="SMART" id="SM00355">
    <property type="entry name" value="ZnF_C2H2"/>
    <property type="match status" value="3"/>
</dbReference>
<proteinExistence type="predicted"/>
<keyword evidence="3" id="KW-0677">Repeat</keyword>
<keyword evidence="5" id="KW-0862">Zinc</keyword>
<keyword evidence="4 7" id="KW-0863">Zinc-finger</keyword>
<feature type="domain" description="C2H2-type" evidence="8">
    <location>
        <begin position="81"/>
        <end position="109"/>
    </location>
</feature>
<dbReference type="InterPro" id="IPR050331">
    <property type="entry name" value="Zinc_finger"/>
</dbReference>
<evidence type="ECO:0000313" key="9">
    <source>
        <dbReference type="EMBL" id="KFD71601.1"/>
    </source>
</evidence>
<keyword evidence="2" id="KW-0479">Metal-binding</keyword>
<dbReference type="GO" id="GO:0008270">
    <property type="term" value="F:zinc ion binding"/>
    <property type="evidence" value="ECO:0007669"/>
    <property type="project" value="UniProtKB-KW"/>
</dbReference>
<evidence type="ECO:0000256" key="4">
    <source>
        <dbReference type="ARBA" id="ARBA00022771"/>
    </source>
</evidence>
<evidence type="ECO:0000256" key="6">
    <source>
        <dbReference type="ARBA" id="ARBA00023242"/>
    </source>
</evidence>
<feature type="domain" description="C2H2-type" evidence="8">
    <location>
        <begin position="24"/>
        <end position="52"/>
    </location>
</feature>
<sequence>MNGEPGSFVSQPKKPKANHSAIKKHCKVCKVEFKSSRSFHEHLRCIHGVERPYVCQVCRKCFPYASSLYNHLKIHSPDRPFICKFCGSTFRWKFSLKCHLHCAHFKSPSASRSSRSNEGVRSTVLSIKPVLNGKVQAFYSKNGPMENGALAKPFKTDRKANLVTTIAASAVGKHLANVNGIPRKSRIRFFSLDGTSTNHLQLVSSSLAETRKVSSASVVASLPCMNNIDPIPSFRINPALDAVKKVKIEEEYPSVCQSLQANDGVCSSVGSVKLELSGKTLYANNYRMENGGKNGALSKVDSNTSGRLLERVVSRLRTLRSERMSDVSVASEVYFNMPKASLDKSTQTEYACPVCSGLGRGLEQTSQNVSLK</sequence>
<dbReference type="PANTHER" id="PTHR16515:SF66">
    <property type="entry name" value="C2H2-TYPE DOMAIN-CONTAINING PROTEIN"/>
    <property type="match status" value="1"/>
</dbReference>
<dbReference type="PROSITE" id="PS50157">
    <property type="entry name" value="ZINC_FINGER_C2H2_2"/>
    <property type="match status" value="3"/>
</dbReference>